<dbReference type="OrthoDB" id="6159649at2759"/>
<gene>
    <name evidence="1" type="ORF">PACLA_8A000409</name>
</gene>
<protein>
    <submittedName>
        <fullName evidence="1">Uncharacterized protein</fullName>
    </submittedName>
</protein>
<evidence type="ECO:0000313" key="2">
    <source>
        <dbReference type="Proteomes" id="UP001152795"/>
    </source>
</evidence>
<dbReference type="EMBL" id="CACRXK020021358">
    <property type="protein sequence ID" value="CAB4035770.1"/>
    <property type="molecule type" value="Genomic_DNA"/>
</dbReference>
<evidence type="ECO:0000313" key="1">
    <source>
        <dbReference type="EMBL" id="CAB4035770.1"/>
    </source>
</evidence>
<reference evidence="1" key="1">
    <citation type="submission" date="2020-04" db="EMBL/GenBank/DDBJ databases">
        <authorList>
            <person name="Alioto T."/>
            <person name="Alioto T."/>
            <person name="Gomez Garrido J."/>
        </authorList>
    </citation>
    <scope>NUCLEOTIDE SEQUENCE</scope>
    <source>
        <strain evidence="1">A484AB</strain>
    </source>
</reference>
<organism evidence="1 2">
    <name type="scientific">Paramuricea clavata</name>
    <name type="common">Red gorgonian</name>
    <name type="synonym">Violescent sea-whip</name>
    <dbReference type="NCBI Taxonomy" id="317549"/>
    <lineage>
        <taxon>Eukaryota</taxon>
        <taxon>Metazoa</taxon>
        <taxon>Cnidaria</taxon>
        <taxon>Anthozoa</taxon>
        <taxon>Octocorallia</taxon>
        <taxon>Malacalcyonacea</taxon>
        <taxon>Plexauridae</taxon>
        <taxon>Paramuricea</taxon>
    </lineage>
</organism>
<accession>A0A7D9LLK9</accession>
<sequence>MIENVIGELKLPQRLKTKSAQDALLNELGTSIPLTLQTDEEQPRILCFKKHLADLNGKIDDFLERKKTVDKRVPLSKVVLRYLSLHEENRFDNLRLSSTGLNIVIGRDALIVSGEKPLVDNCCTSIQQFTGGW</sequence>
<proteinExistence type="predicted"/>
<keyword evidence="2" id="KW-1185">Reference proteome</keyword>
<comment type="caution">
    <text evidence="1">The sequence shown here is derived from an EMBL/GenBank/DDBJ whole genome shotgun (WGS) entry which is preliminary data.</text>
</comment>
<dbReference type="Proteomes" id="UP001152795">
    <property type="component" value="Unassembled WGS sequence"/>
</dbReference>
<dbReference type="AlphaFoldDB" id="A0A7D9LLK9"/>
<name>A0A7D9LLK9_PARCT</name>